<evidence type="ECO:0000256" key="1">
    <source>
        <dbReference type="SAM" id="Phobius"/>
    </source>
</evidence>
<organism evidence="2 3">
    <name type="scientific">Solibacillus faecavium</name>
    <dbReference type="NCBI Taxonomy" id="2762221"/>
    <lineage>
        <taxon>Bacteria</taxon>
        <taxon>Bacillati</taxon>
        <taxon>Bacillota</taxon>
        <taxon>Bacilli</taxon>
        <taxon>Bacillales</taxon>
        <taxon>Caryophanaceae</taxon>
        <taxon>Solibacillus</taxon>
    </lineage>
</organism>
<keyword evidence="1" id="KW-0472">Membrane</keyword>
<gene>
    <name evidence="2" type="ORF">H9635_07715</name>
</gene>
<sequence length="251" mass="29957">MLSSLIFFFLGFGYSYFFYKNAQKTYEITVMSDGSFDDENFQYYYIWNSGKETIYKEDLLNDSRCLEIKVKDKNFVEFAKISDVTSDYFRLDLHQENEMVKVDFDLLRPDEGFTLMMKTKINSNSYWNLQIKQKKNIFVFPTVIKARGLESNLNLIINVLSFLILGFLMYSALIKIDYTNLENGSEYIQLISPIIYIGAFLIMLPTIIKRIKAPRPPIELELHFVKRNIEQQKMKNVLKRLWRKKWTRRLR</sequence>
<dbReference type="RefSeq" id="WP_191699612.1">
    <property type="nucleotide sequence ID" value="NZ_JACSPZ010000003.1"/>
</dbReference>
<evidence type="ECO:0000313" key="3">
    <source>
        <dbReference type="Proteomes" id="UP000619101"/>
    </source>
</evidence>
<proteinExistence type="predicted"/>
<dbReference type="EMBL" id="JACSPZ010000003">
    <property type="protein sequence ID" value="MBD8036625.1"/>
    <property type="molecule type" value="Genomic_DNA"/>
</dbReference>
<keyword evidence="1" id="KW-0812">Transmembrane</keyword>
<dbReference type="Proteomes" id="UP000619101">
    <property type="component" value="Unassembled WGS sequence"/>
</dbReference>
<keyword evidence="3" id="KW-1185">Reference proteome</keyword>
<keyword evidence="1" id="KW-1133">Transmembrane helix</keyword>
<protein>
    <submittedName>
        <fullName evidence="2">Uncharacterized protein</fullName>
    </submittedName>
</protein>
<name>A0ABR8XXG4_9BACL</name>
<reference evidence="2 3" key="1">
    <citation type="submission" date="2020-08" db="EMBL/GenBank/DDBJ databases">
        <title>A Genomic Blueprint of the Chicken Gut Microbiome.</title>
        <authorList>
            <person name="Gilroy R."/>
            <person name="Ravi A."/>
            <person name="Getino M."/>
            <person name="Pursley I."/>
            <person name="Horton D.L."/>
            <person name="Alikhan N.-F."/>
            <person name="Baker D."/>
            <person name="Gharbi K."/>
            <person name="Hall N."/>
            <person name="Watson M."/>
            <person name="Adriaenssens E.M."/>
            <person name="Foster-Nyarko E."/>
            <person name="Jarju S."/>
            <person name="Secka A."/>
            <person name="Antonio M."/>
            <person name="Oren A."/>
            <person name="Chaudhuri R."/>
            <person name="La Ragione R.M."/>
            <person name="Hildebrand F."/>
            <person name="Pallen M.J."/>
        </authorList>
    </citation>
    <scope>NUCLEOTIDE SEQUENCE [LARGE SCALE GENOMIC DNA]</scope>
    <source>
        <strain evidence="2 3">A46</strain>
    </source>
</reference>
<comment type="caution">
    <text evidence="2">The sequence shown here is derived from an EMBL/GenBank/DDBJ whole genome shotgun (WGS) entry which is preliminary data.</text>
</comment>
<feature type="transmembrane region" description="Helical" evidence="1">
    <location>
        <begin position="155"/>
        <end position="176"/>
    </location>
</feature>
<feature type="transmembrane region" description="Helical" evidence="1">
    <location>
        <begin position="6"/>
        <end position="22"/>
    </location>
</feature>
<feature type="transmembrane region" description="Helical" evidence="1">
    <location>
        <begin position="188"/>
        <end position="208"/>
    </location>
</feature>
<accession>A0ABR8XXG4</accession>
<evidence type="ECO:0000313" key="2">
    <source>
        <dbReference type="EMBL" id="MBD8036625.1"/>
    </source>
</evidence>